<name>A0A822WJX5_9ENTR</name>
<accession>A0A822WJX5</accession>
<evidence type="ECO:0000313" key="1">
    <source>
        <dbReference type="EMBL" id="CZX08348.1"/>
    </source>
</evidence>
<evidence type="ECO:0000313" key="2">
    <source>
        <dbReference type="Proteomes" id="UP000076205"/>
    </source>
</evidence>
<dbReference type="InterPro" id="IPR029035">
    <property type="entry name" value="DHS-like_NAD/FAD-binding_dom"/>
</dbReference>
<reference evidence="1 2" key="1">
    <citation type="submission" date="2016-03" db="EMBL/GenBank/DDBJ databases">
        <authorList>
            <consortium name="Pathogen Informatics"/>
        </authorList>
    </citation>
    <scope>NUCLEOTIDE SEQUENCE [LARGE SCALE GENOMIC DNA]</scope>
    <source>
        <strain evidence="2">e1424</strain>
    </source>
</reference>
<evidence type="ECO:0008006" key="3">
    <source>
        <dbReference type="Google" id="ProtNLM"/>
    </source>
</evidence>
<dbReference type="Proteomes" id="UP000076205">
    <property type="component" value="Unassembled WGS sequence"/>
</dbReference>
<dbReference type="EMBL" id="FJYW01000003">
    <property type="protein sequence ID" value="CZX08348.1"/>
    <property type="molecule type" value="Genomic_DNA"/>
</dbReference>
<protein>
    <recommendedName>
        <fullName evidence="3">SIR2-like domain-containing protein</fullName>
    </recommendedName>
</protein>
<comment type="caution">
    <text evidence="1">The sequence shown here is derived from an EMBL/GenBank/DDBJ whole genome shotgun (WGS) entry which is preliminary data.</text>
</comment>
<dbReference type="AlphaFoldDB" id="A0A822WJX5"/>
<dbReference type="SUPFAM" id="SSF52467">
    <property type="entry name" value="DHS-like NAD/FAD-binding domain"/>
    <property type="match status" value="1"/>
</dbReference>
<organism evidence="1 2">
    <name type="scientific">Enterobacter hormaechei</name>
    <dbReference type="NCBI Taxonomy" id="158836"/>
    <lineage>
        <taxon>Bacteria</taxon>
        <taxon>Pseudomonadati</taxon>
        <taxon>Pseudomonadota</taxon>
        <taxon>Gammaproteobacteria</taxon>
        <taxon>Enterobacterales</taxon>
        <taxon>Enterobacteriaceae</taxon>
        <taxon>Enterobacter</taxon>
        <taxon>Enterobacter cloacae complex</taxon>
    </lineage>
</organism>
<gene>
    <name evidence="1" type="ORF">SAMEA2273352_01630</name>
</gene>
<sequence length="403" mass="46025">MNFLLLGAGASKSYSVSPTGVRMPIAKDFFSTFDKLDISGHPWVLIDGLLDFIERVKKENPMDFFSRDVDIEELYTEIEENLNRYVGKDAGLERIMAFKSYTQLIFIFSAVINSIQNGPISRPHSALAKMLSNDDMVATFNWDTLMDRALNSETEWTTDYGYGFWPKSIYRNRWVPPNEKQPTSPLLIKLHGSVNWLSSHPMSPEKDVVLMQESAPDTVWIYESTEEPYACFAGRYTPGYEDFSYGYYPPNILDDRGRAAGAGRKLVSARLKLPWVPEGTASSEGLVSIPLIIPPVKQKNYNGYGMLFDNLWEKAQEGLTNAEHIIIIGYSFPRTDLKSNQLFLDAFLNRKNIPYITILDPYPERVAEKFRFEFGIPNSHLRVIKGFFTDETDVNELFSFQNS</sequence>
<proteinExistence type="predicted"/>
<dbReference type="RefSeq" id="WP_133147739.1">
    <property type="nucleotide sequence ID" value="NZ_CAXOHC010000029.1"/>
</dbReference>